<proteinExistence type="predicted"/>
<dbReference type="EMBL" id="JACGWJ010000010">
    <property type="protein sequence ID" value="KAL0392852.1"/>
    <property type="molecule type" value="Genomic_DNA"/>
</dbReference>
<sequence length="76" mass="8696">METPSNTANKHKAVETASNFQALQVVTKGPQLWLKGEALPRWIQYPHILELSIPWLISHDVALPRIPPRKKYLQPC</sequence>
<gene>
    <name evidence="1" type="ORF">Sradi_2508000</name>
</gene>
<reference evidence="1" key="2">
    <citation type="journal article" date="2024" name="Plant">
        <title>Genomic evolution and insights into agronomic trait innovations of Sesamum species.</title>
        <authorList>
            <person name="Miao H."/>
            <person name="Wang L."/>
            <person name="Qu L."/>
            <person name="Liu H."/>
            <person name="Sun Y."/>
            <person name="Le M."/>
            <person name="Wang Q."/>
            <person name="Wei S."/>
            <person name="Zheng Y."/>
            <person name="Lin W."/>
            <person name="Duan Y."/>
            <person name="Cao H."/>
            <person name="Xiong S."/>
            <person name="Wang X."/>
            <person name="Wei L."/>
            <person name="Li C."/>
            <person name="Ma Q."/>
            <person name="Ju M."/>
            <person name="Zhao R."/>
            <person name="Li G."/>
            <person name="Mu C."/>
            <person name="Tian Q."/>
            <person name="Mei H."/>
            <person name="Zhang T."/>
            <person name="Gao T."/>
            <person name="Zhang H."/>
        </authorList>
    </citation>
    <scope>NUCLEOTIDE SEQUENCE</scope>
    <source>
        <strain evidence="1">G02</strain>
    </source>
</reference>
<organism evidence="1">
    <name type="scientific">Sesamum radiatum</name>
    <name type="common">Black benniseed</name>
    <dbReference type="NCBI Taxonomy" id="300843"/>
    <lineage>
        <taxon>Eukaryota</taxon>
        <taxon>Viridiplantae</taxon>
        <taxon>Streptophyta</taxon>
        <taxon>Embryophyta</taxon>
        <taxon>Tracheophyta</taxon>
        <taxon>Spermatophyta</taxon>
        <taxon>Magnoliopsida</taxon>
        <taxon>eudicotyledons</taxon>
        <taxon>Gunneridae</taxon>
        <taxon>Pentapetalae</taxon>
        <taxon>asterids</taxon>
        <taxon>lamiids</taxon>
        <taxon>Lamiales</taxon>
        <taxon>Pedaliaceae</taxon>
        <taxon>Sesamum</taxon>
    </lineage>
</organism>
<accession>A0AAW2SK77</accession>
<reference evidence="1" key="1">
    <citation type="submission" date="2020-06" db="EMBL/GenBank/DDBJ databases">
        <authorList>
            <person name="Li T."/>
            <person name="Hu X."/>
            <person name="Zhang T."/>
            <person name="Song X."/>
            <person name="Zhang H."/>
            <person name="Dai N."/>
            <person name="Sheng W."/>
            <person name="Hou X."/>
            <person name="Wei L."/>
        </authorList>
    </citation>
    <scope>NUCLEOTIDE SEQUENCE</scope>
    <source>
        <strain evidence="1">G02</strain>
        <tissue evidence="1">Leaf</tissue>
    </source>
</reference>
<evidence type="ECO:0000313" key="1">
    <source>
        <dbReference type="EMBL" id="KAL0392852.1"/>
    </source>
</evidence>
<dbReference type="AlphaFoldDB" id="A0AAW2SK77"/>
<protein>
    <submittedName>
        <fullName evidence="1">Uncharacterized protein</fullName>
    </submittedName>
</protein>
<name>A0AAW2SK77_SESRA</name>
<comment type="caution">
    <text evidence="1">The sequence shown here is derived from an EMBL/GenBank/DDBJ whole genome shotgun (WGS) entry which is preliminary data.</text>
</comment>